<evidence type="ECO:0000313" key="3">
    <source>
        <dbReference type="Proteomes" id="UP000584326"/>
    </source>
</evidence>
<evidence type="ECO:0000256" key="1">
    <source>
        <dbReference type="SAM" id="MobiDB-lite"/>
    </source>
</evidence>
<feature type="compositionally biased region" description="Basic and acidic residues" evidence="1">
    <location>
        <begin position="619"/>
        <end position="633"/>
    </location>
</feature>
<dbReference type="AlphaFoldDB" id="A0A7L4GQA3"/>
<dbReference type="Proteomes" id="UP000584326">
    <property type="component" value="Unassembled WGS sequence"/>
</dbReference>
<gene>
    <name evidence="2" type="primary">Fam135a</name>
    <name evidence="2" type="ORF">PODSTR_R01381</name>
</gene>
<comment type="caution">
    <text evidence="2">The sequence shown here is derived from an EMBL/GenBank/DDBJ whole genome shotgun (WGS) entry which is preliminary data.</text>
</comment>
<feature type="region of interest" description="Disordered" evidence="1">
    <location>
        <begin position="614"/>
        <end position="633"/>
    </location>
</feature>
<feature type="region of interest" description="Disordered" evidence="1">
    <location>
        <begin position="793"/>
        <end position="828"/>
    </location>
</feature>
<keyword evidence="3" id="KW-1185">Reference proteome</keyword>
<reference evidence="2 3" key="1">
    <citation type="submission" date="2020-02" db="EMBL/GenBank/DDBJ databases">
        <title>Bird 10,000 Genomes (B10K) Project - Family phase.</title>
        <authorList>
            <person name="Zhang G."/>
        </authorList>
    </citation>
    <scope>NUCLEOTIDE SEQUENCE [LARGE SCALE GENOMIC DNA]</scope>
    <source>
        <strain evidence="2">B10K-DU-001-40</strain>
        <tissue evidence="2">Muscle</tissue>
    </source>
</reference>
<feature type="region of interest" description="Disordered" evidence="1">
    <location>
        <begin position="327"/>
        <end position="348"/>
    </location>
</feature>
<feature type="non-terminal residue" evidence="2">
    <location>
        <position position="1"/>
    </location>
</feature>
<feature type="compositionally biased region" description="Polar residues" evidence="1">
    <location>
        <begin position="327"/>
        <end position="337"/>
    </location>
</feature>
<accession>A0A7L4GQA3</accession>
<protein>
    <submittedName>
        <fullName evidence="2">F135A protein</fullName>
    </submittedName>
</protein>
<name>A0A7L4GQA3_PODST</name>
<feature type="region of interest" description="Disordered" evidence="1">
    <location>
        <begin position="264"/>
        <end position="295"/>
    </location>
</feature>
<proteinExistence type="predicted"/>
<sequence length="828" mass="90287">FFSFSAQSHLQMCAAIKNTSFCSSLPPLPIECSELDGDMNSLPIIFEDRYLDSITEDLDVPWLVFQSLPRSESNKLDKFEAEQGFVAGFTCPELKIRPAGASNLWHSESEKTLTKTLKGKNEDANKSKVKVTKLMKTMKPENTKKVVKQNSKDSVVLVGYKCLKSAALEDASRSSEGRPLYNANEGLDPSLHGIPCDTKTCTRQISQKDLPFLPSGTEEKTAKIEGVQPVLGSPVHCENVAILDRLTISQTGSETIQADSALQPRGTLEGCHGGQPASSGVRTIEVKPSNKNPYEGEKVTVHIGSWTEFPQDGVQGENLQTPNIQSLESGNKLSSGEQEPVLEKEDVHERNFRHTSDILTKMKSNQPTLLTKESQLATSGDMTKLPDVSMTYASSRFSDSGVESEPSSFATHPNPDQVFENVQGQSAYNGERVFPQLLLKPDCAIKNAIESHCTESTSAVSEIQSSLTSINSLPSDDELSPDENSKISIVPECQLSDSKTVLDLGAIDFPKRGDNKKSNTNLQQQRVVFSGHVDNKTLSIHSSLSGTKDLLHLVVSDEDTSTDVKSYSPQADLGMTCKDSQDHERHLNTTEETIKLPLEITCMGEPSVVSGSSSVNAVHEAEKTNEGKHNEPLELKEATEELSVAKGEVATDNPSPTSSTDMVKQGLVENYFGSRSSTDISDVWPMDNSNPVSPQKETYEKQINCASQQDEEEEEDQEMIENGYYEETDYSILGGASSADQDHGSAEERALRSEMIDSGHLRDGMTVPPVCTPGCLSFPSSLRDSPCSVICSSRSKSDAITQQPGSTSYSSASYVSWYESSPKPQMLA</sequence>
<feature type="compositionally biased region" description="Polar residues" evidence="1">
    <location>
        <begin position="793"/>
        <end position="805"/>
    </location>
</feature>
<evidence type="ECO:0000313" key="2">
    <source>
        <dbReference type="EMBL" id="NXX14770.1"/>
    </source>
</evidence>
<dbReference type="EMBL" id="VZTK01011101">
    <property type="protein sequence ID" value="NXX14770.1"/>
    <property type="molecule type" value="Genomic_DNA"/>
</dbReference>
<feature type="non-terminal residue" evidence="2">
    <location>
        <position position="828"/>
    </location>
</feature>
<dbReference type="OrthoDB" id="273452at2759"/>
<organism evidence="2 3">
    <name type="scientific">Podargus strigoides</name>
    <name type="common">Tawny frogmouth</name>
    <name type="synonym">Caprimulgus strigoides</name>
    <dbReference type="NCBI Taxonomy" id="8905"/>
    <lineage>
        <taxon>Eukaryota</taxon>
        <taxon>Metazoa</taxon>
        <taxon>Chordata</taxon>
        <taxon>Craniata</taxon>
        <taxon>Vertebrata</taxon>
        <taxon>Euteleostomi</taxon>
        <taxon>Archelosauria</taxon>
        <taxon>Archosauria</taxon>
        <taxon>Dinosauria</taxon>
        <taxon>Saurischia</taxon>
        <taxon>Theropoda</taxon>
        <taxon>Coelurosauria</taxon>
        <taxon>Aves</taxon>
        <taxon>Neognathae</taxon>
        <taxon>Neoaves</taxon>
        <taxon>Strisores</taxon>
        <taxon>Caprimulgiformes</taxon>
        <taxon>Podargidae</taxon>
        <taxon>Podargus</taxon>
    </lineage>
</organism>
<feature type="compositionally biased region" description="Low complexity" evidence="1">
    <location>
        <begin position="806"/>
        <end position="821"/>
    </location>
</feature>